<accession>A0A9D3YZB3</accession>
<evidence type="ECO:0000313" key="2">
    <source>
        <dbReference type="EMBL" id="KAH3707204.1"/>
    </source>
</evidence>
<name>A0A9D3YZB3_DREPO</name>
<dbReference type="EMBL" id="JAIWYP010000014">
    <property type="protein sequence ID" value="KAH3707204.1"/>
    <property type="molecule type" value="Genomic_DNA"/>
</dbReference>
<keyword evidence="3" id="KW-1185">Reference proteome</keyword>
<feature type="region of interest" description="Disordered" evidence="1">
    <location>
        <begin position="40"/>
        <end position="67"/>
    </location>
</feature>
<feature type="compositionally biased region" description="Basic and acidic residues" evidence="1">
    <location>
        <begin position="40"/>
        <end position="60"/>
    </location>
</feature>
<evidence type="ECO:0000313" key="3">
    <source>
        <dbReference type="Proteomes" id="UP000828390"/>
    </source>
</evidence>
<reference evidence="2" key="1">
    <citation type="journal article" date="2019" name="bioRxiv">
        <title>The Genome of the Zebra Mussel, Dreissena polymorpha: A Resource for Invasive Species Research.</title>
        <authorList>
            <person name="McCartney M.A."/>
            <person name="Auch B."/>
            <person name="Kono T."/>
            <person name="Mallez S."/>
            <person name="Zhang Y."/>
            <person name="Obille A."/>
            <person name="Becker A."/>
            <person name="Abrahante J.E."/>
            <person name="Garbe J."/>
            <person name="Badalamenti J.P."/>
            <person name="Herman A."/>
            <person name="Mangelson H."/>
            <person name="Liachko I."/>
            <person name="Sullivan S."/>
            <person name="Sone E.D."/>
            <person name="Koren S."/>
            <person name="Silverstein K.A.T."/>
            <person name="Beckman K.B."/>
            <person name="Gohl D.M."/>
        </authorList>
    </citation>
    <scope>NUCLEOTIDE SEQUENCE</scope>
    <source>
        <strain evidence="2">Duluth1</strain>
        <tissue evidence="2">Whole animal</tissue>
    </source>
</reference>
<comment type="caution">
    <text evidence="2">The sequence shown here is derived from an EMBL/GenBank/DDBJ whole genome shotgun (WGS) entry which is preliminary data.</text>
</comment>
<gene>
    <name evidence="2" type="ORF">DPMN_066602</name>
</gene>
<reference evidence="2" key="2">
    <citation type="submission" date="2020-11" db="EMBL/GenBank/DDBJ databases">
        <authorList>
            <person name="McCartney M.A."/>
            <person name="Auch B."/>
            <person name="Kono T."/>
            <person name="Mallez S."/>
            <person name="Becker A."/>
            <person name="Gohl D.M."/>
            <person name="Silverstein K.A.T."/>
            <person name="Koren S."/>
            <person name="Bechman K.B."/>
            <person name="Herman A."/>
            <person name="Abrahante J.E."/>
            <person name="Garbe J."/>
        </authorList>
    </citation>
    <scope>NUCLEOTIDE SEQUENCE</scope>
    <source>
        <strain evidence="2">Duluth1</strain>
        <tissue evidence="2">Whole animal</tissue>
    </source>
</reference>
<protein>
    <submittedName>
        <fullName evidence="2">Uncharacterized protein</fullName>
    </submittedName>
</protein>
<sequence length="67" mass="7875">MASVNNRNKHVFKESERLQVEMEREEQLTRAASLAQKELEEAQNRMEEDLESLKGQRDRMSQVAGRK</sequence>
<dbReference type="Proteomes" id="UP000828390">
    <property type="component" value="Unassembled WGS sequence"/>
</dbReference>
<evidence type="ECO:0000256" key="1">
    <source>
        <dbReference type="SAM" id="MobiDB-lite"/>
    </source>
</evidence>
<organism evidence="2 3">
    <name type="scientific">Dreissena polymorpha</name>
    <name type="common">Zebra mussel</name>
    <name type="synonym">Mytilus polymorpha</name>
    <dbReference type="NCBI Taxonomy" id="45954"/>
    <lineage>
        <taxon>Eukaryota</taxon>
        <taxon>Metazoa</taxon>
        <taxon>Spiralia</taxon>
        <taxon>Lophotrochozoa</taxon>
        <taxon>Mollusca</taxon>
        <taxon>Bivalvia</taxon>
        <taxon>Autobranchia</taxon>
        <taxon>Heteroconchia</taxon>
        <taxon>Euheterodonta</taxon>
        <taxon>Imparidentia</taxon>
        <taxon>Neoheterodontei</taxon>
        <taxon>Myida</taxon>
        <taxon>Dreissenoidea</taxon>
        <taxon>Dreissenidae</taxon>
        <taxon>Dreissena</taxon>
    </lineage>
</organism>
<proteinExistence type="predicted"/>
<dbReference type="AlphaFoldDB" id="A0A9D3YZB3"/>